<dbReference type="eggNOG" id="COG1192">
    <property type="taxonomic scope" value="Bacteria"/>
</dbReference>
<accession>Q2JCV3</accession>
<dbReference type="InterPro" id="IPR053137">
    <property type="entry name" value="NLR-like"/>
</dbReference>
<evidence type="ECO:0000313" key="3">
    <source>
        <dbReference type="EMBL" id="ABD10889.1"/>
    </source>
</evidence>
<dbReference type="NCBIfam" id="NF040586">
    <property type="entry name" value="FxSxx_TPR"/>
    <property type="match status" value="1"/>
</dbReference>
<dbReference type="InterPro" id="IPR011990">
    <property type="entry name" value="TPR-like_helical_dom_sf"/>
</dbReference>
<reference evidence="3 4" key="1">
    <citation type="journal article" date="2007" name="Genome Res.">
        <title>Genome characteristics of facultatively symbiotic Frankia sp. strains reflect host range and host plant biogeography.</title>
        <authorList>
            <person name="Normand P."/>
            <person name="Lapierre P."/>
            <person name="Tisa L.S."/>
            <person name="Gogarten J.P."/>
            <person name="Alloisio N."/>
            <person name="Bagnarol E."/>
            <person name="Bassi C.A."/>
            <person name="Berry A.M."/>
            <person name="Bickhart D.M."/>
            <person name="Choisne N."/>
            <person name="Couloux A."/>
            <person name="Cournoyer B."/>
            <person name="Cruveiller S."/>
            <person name="Daubin V."/>
            <person name="Demange N."/>
            <person name="Francino M.P."/>
            <person name="Goltsman E."/>
            <person name="Huang Y."/>
            <person name="Kopp O.R."/>
            <person name="Labarre L."/>
            <person name="Lapidus A."/>
            <person name="Lavire C."/>
            <person name="Marechal J."/>
            <person name="Martinez M."/>
            <person name="Mastronunzio J.E."/>
            <person name="Mullin B.C."/>
            <person name="Niemann J."/>
            <person name="Pujic P."/>
            <person name="Rawnsley T."/>
            <person name="Rouy Z."/>
            <person name="Schenowitz C."/>
            <person name="Sellstedt A."/>
            <person name="Tavares F."/>
            <person name="Tomkins J.P."/>
            <person name="Vallenet D."/>
            <person name="Valverde C."/>
            <person name="Wall L.G."/>
            <person name="Wang Y."/>
            <person name="Medigue C."/>
            <person name="Benson D.R."/>
        </authorList>
    </citation>
    <scope>NUCLEOTIDE SEQUENCE [LARGE SCALE GENOMIC DNA]</scope>
    <source>
        <strain evidence="4">DSM 45818 / CECT 9043 / CcI3</strain>
    </source>
</reference>
<dbReference type="STRING" id="106370.Francci3_1513"/>
<dbReference type="Gene3D" id="3.40.50.300">
    <property type="entry name" value="P-loop containing nucleotide triphosphate hydrolases"/>
    <property type="match status" value="2"/>
</dbReference>
<keyword evidence="1" id="KW-0175">Coiled coil</keyword>
<organism evidence="3 4">
    <name type="scientific">Frankia casuarinae (strain DSM 45818 / CECT 9043 / HFP020203 / CcI3)</name>
    <dbReference type="NCBI Taxonomy" id="106370"/>
    <lineage>
        <taxon>Bacteria</taxon>
        <taxon>Bacillati</taxon>
        <taxon>Actinomycetota</taxon>
        <taxon>Actinomycetes</taxon>
        <taxon>Frankiales</taxon>
        <taxon>Frankiaceae</taxon>
        <taxon>Frankia</taxon>
    </lineage>
</organism>
<dbReference type="EMBL" id="CP000249">
    <property type="protein sequence ID" value="ABD10889.1"/>
    <property type="molecule type" value="Genomic_DNA"/>
</dbReference>
<feature type="coiled-coil region" evidence="1">
    <location>
        <begin position="1095"/>
        <end position="1122"/>
    </location>
</feature>
<dbReference type="PhylomeDB" id="Q2JCV3"/>
<dbReference type="PANTHER" id="PTHR46082:SF6">
    <property type="entry name" value="AAA+ ATPASE DOMAIN-CONTAINING PROTEIN-RELATED"/>
    <property type="match status" value="1"/>
</dbReference>
<dbReference type="NCBIfam" id="NF047398">
    <property type="entry name" value="AAA_KGGVGR"/>
    <property type="match status" value="1"/>
</dbReference>
<dbReference type="Gene3D" id="1.25.40.10">
    <property type="entry name" value="Tetratricopeptide repeat domain"/>
    <property type="match status" value="2"/>
</dbReference>
<protein>
    <submittedName>
        <fullName evidence="3">Tetratricopeptide TPR_4</fullName>
    </submittedName>
</protein>
<feature type="region of interest" description="Disordered" evidence="2">
    <location>
        <begin position="1"/>
        <end position="32"/>
    </location>
</feature>
<dbReference type="PANTHER" id="PTHR46082">
    <property type="entry name" value="ATP/GTP-BINDING PROTEIN-RELATED"/>
    <property type="match status" value="1"/>
</dbReference>
<dbReference type="Pfam" id="PF13374">
    <property type="entry name" value="TPR_10"/>
    <property type="match status" value="1"/>
</dbReference>
<sequence length="1326" mass="145567">MTMTELSEQPPELSRQPPEPAGHDTPGGRAGRPAQIITFYSYKGGSGRTMALANVAWLLAASGKRVLTVDWDLESPGLHRYFRPFLQNRELDSSDGVTEMLQGFIREIDRLQDAPPSTSAEQASVPDADAVREIIALHGDFRHNIETIEWPGFPGVGRIDFLGPGRQTSTSAVLVATVPWSTLFEDADGRAYFAALRERMRFADYDYVLIDSRTGTSDAAGVCTQLLPDTVVIGFALNNQSIDGGAGVAREIRNSKRDIRVLPVPMRVEDTEQRKQELRRRAAFHAFRPVLADLCGSDPEAQRSFLIGLEIPYKAVYAYEEVLAAFQEDPASRLGVQAAYRMLAGELAGAPIDARPVPPQDRERVLRDFEQYGPPAPRSVAIFGAPEDRPWADWLVSVLGATGVRIRPLPPMALTPADFPAVESLIVIGSPHLGPDTPGESLVREQIQTRIRQRGSRAGVVVVEVGSMRLDSAYHGAEIISLPARNERDAGVVVLEGLGLPVPRARLDDLRVVAPRYPARRPRFWSVPARFAQPFVGRHAVLDELRDRLLPGGRPSGLCPLLGPDGVGKSAIAAEYAHRFDSDYDIVHWISAGDAASVRAGLRDLAERLRPGSDVPDAQRSPSEQLERVALDALRQGDPSARWLLVYDGAADPRTLAGLLPVPTGNGHVLLTSADPAWDSEPGALWVDPFTPAESRAFLRRWLPEVGEDRLATIAERLRHQPSGLRTAVGRLRQDRRGVPVDDRAVDAYLTQLAGVAPEQATWTVSFETLRTSDRATRRAAARLLELCAFLAPQGVPLALLESPVMLRHLAEAVGDDAIADPTVLPELWAEIRKPRLAEVDTVPDGQFRLAARWQRLLVERMQPAERTAAREAVLGIFADIAAAAPRPSAAAGWPIYRMLEGQILASEAMESPAPKVRQWLVSQVYVMWRSGRLELGRGIAEDALRRWRDLFGADDPLTLRMAAHLAMVLRGLGRFQEAYDLNTDTLARQRRHLGIFHRHTLITAMSYGIDIRELGRYAEAAAEESSTLVGFRDRLGDNHLDTLMAASNLALSTFLDGRAREALHLSLDTMARLRLAGAEGTSQFWWLQARAGICHRELGELEQAERLLREAATNLAGIEGATTHLTLRCNKHLAVVLRLRGSPDAASRLAGETLERYTEIYGASDLGTLACLLSRAGHLHALGEHHRASVEAESCLREYERLHGPEHPFTNICRSDLSIYLRADGRLAESRALAEQAHLTLVDELYQHHPFALAAGVNHAASLAALGETEAARALDEDLLRESEMSLDSSHPYLPIMRENLAVLTGRQAGGGRGHREVDIDISSI</sequence>
<dbReference type="eggNOG" id="COG0457">
    <property type="taxonomic scope" value="Bacteria"/>
</dbReference>
<dbReference type="KEGG" id="fra:Francci3_1513"/>
<dbReference type="Proteomes" id="UP000001937">
    <property type="component" value="Chromosome"/>
</dbReference>
<evidence type="ECO:0000256" key="2">
    <source>
        <dbReference type="SAM" id="MobiDB-lite"/>
    </source>
</evidence>
<evidence type="ECO:0000313" key="4">
    <source>
        <dbReference type="Proteomes" id="UP000001937"/>
    </source>
</evidence>
<keyword evidence="4" id="KW-1185">Reference proteome</keyword>
<dbReference type="InterPro" id="IPR027417">
    <property type="entry name" value="P-loop_NTPase"/>
</dbReference>
<proteinExistence type="predicted"/>
<dbReference type="HOGENOM" id="CLU_000288_125_8_11"/>
<name>Q2JCV3_FRACC</name>
<dbReference type="SUPFAM" id="SSF48452">
    <property type="entry name" value="TPR-like"/>
    <property type="match status" value="3"/>
</dbReference>
<evidence type="ECO:0000256" key="1">
    <source>
        <dbReference type="SAM" id="Coils"/>
    </source>
</evidence>
<gene>
    <name evidence="3" type="ordered locus">Francci3_1513</name>
</gene>
<dbReference type="Pfam" id="PF13424">
    <property type="entry name" value="TPR_12"/>
    <property type="match status" value="1"/>
</dbReference>
<dbReference type="SUPFAM" id="SSF52540">
    <property type="entry name" value="P-loop containing nucleoside triphosphate hydrolases"/>
    <property type="match status" value="2"/>
</dbReference>